<evidence type="ECO:0000256" key="1">
    <source>
        <dbReference type="SAM" id="Phobius"/>
    </source>
</evidence>
<organism evidence="2 3">
    <name type="scientific">Runella defluvii</name>
    <dbReference type="NCBI Taxonomy" id="370973"/>
    <lineage>
        <taxon>Bacteria</taxon>
        <taxon>Pseudomonadati</taxon>
        <taxon>Bacteroidota</taxon>
        <taxon>Cytophagia</taxon>
        <taxon>Cytophagales</taxon>
        <taxon>Spirosomataceae</taxon>
        <taxon>Runella</taxon>
    </lineage>
</organism>
<keyword evidence="1" id="KW-1133">Transmembrane helix</keyword>
<keyword evidence="3" id="KW-1185">Reference proteome</keyword>
<evidence type="ECO:0000313" key="2">
    <source>
        <dbReference type="EMBL" id="MBB3836873.1"/>
    </source>
</evidence>
<feature type="transmembrane region" description="Helical" evidence="1">
    <location>
        <begin position="96"/>
        <end position="113"/>
    </location>
</feature>
<feature type="transmembrane region" description="Helical" evidence="1">
    <location>
        <begin position="180"/>
        <end position="198"/>
    </location>
</feature>
<dbReference type="PANTHER" id="PTHR37422:SF13">
    <property type="entry name" value="LIPOPOLYSACCHARIDE BIOSYNTHESIS PROTEIN PA4999-RELATED"/>
    <property type="match status" value="1"/>
</dbReference>
<dbReference type="PANTHER" id="PTHR37422">
    <property type="entry name" value="TEICHURONIC ACID BIOSYNTHESIS PROTEIN TUAE"/>
    <property type="match status" value="1"/>
</dbReference>
<evidence type="ECO:0000313" key="3">
    <source>
        <dbReference type="Proteomes" id="UP000541352"/>
    </source>
</evidence>
<name>A0A7W5ZHD5_9BACT</name>
<evidence type="ECO:0008006" key="4">
    <source>
        <dbReference type="Google" id="ProtNLM"/>
    </source>
</evidence>
<keyword evidence="1" id="KW-0472">Membrane</keyword>
<sequence>MDNLLDISKANNNGLRRIFLFLLLFPFPTPLNDFIQQKTFWIVSLSVSSIYLIKQKTFPLFITKLFTFFYGVILLSVALNIPHIPFNGYYDVISELIRYFSCFVLFISIYKYSQTFESEDINLKEILIVCLVSQLFFCILYYTPLISILKFWFNLKKNEIGIPFTSDRLRLVGTFENPNYLGYFSILLLIIQFELGVFQKRYQSILFTFICTFLIYSTGSRTALICFLVTVICYHPLKSFGILFSSLPFIVLFLENSRFGFLVSNPEILLSFDDLSALQKADESYFERVTIIKDATISIFKNPFFGVGYTPISITDNYYMIILLRYGFIGLFSILVIYTYFLYHETRNYYKLMRLFRTSVPIFLFLWTGEFLDNWRLFIISSFFLIFLIKKIQIQ</sequence>
<protein>
    <recommendedName>
        <fullName evidence="4">O-antigen ligase domain-containing protein</fullName>
    </recommendedName>
</protein>
<accession>A0A7W5ZHD5</accession>
<feature type="transmembrane region" description="Helical" evidence="1">
    <location>
        <begin position="237"/>
        <end position="254"/>
    </location>
</feature>
<gene>
    <name evidence="2" type="ORF">FHS57_000855</name>
</gene>
<feature type="transmembrane region" description="Helical" evidence="1">
    <location>
        <begin position="323"/>
        <end position="343"/>
    </location>
</feature>
<reference evidence="2 3" key="1">
    <citation type="submission" date="2020-08" db="EMBL/GenBank/DDBJ databases">
        <title>Genomic Encyclopedia of Type Strains, Phase IV (KMG-IV): sequencing the most valuable type-strain genomes for metagenomic binning, comparative biology and taxonomic classification.</title>
        <authorList>
            <person name="Goeker M."/>
        </authorList>
    </citation>
    <scope>NUCLEOTIDE SEQUENCE [LARGE SCALE GENOMIC DNA]</scope>
    <source>
        <strain evidence="2 3">DSM 17976</strain>
    </source>
</reference>
<dbReference type="InterPro" id="IPR051533">
    <property type="entry name" value="WaaL-like"/>
</dbReference>
<dbReference type="AlphaFoldDB" id="A0A7W5ZHD5"/>
<dbReference type="EMBL" id="JACIBY010000001">
    <property type="protein sequence ID" value="MBB3836873.1"/>
    <property type="molecule type" value="Genomic_DNA"/>
</dbReference>
<dbReference type="Proteomes" id="UP000541352">
    <property type="component" value="Unassembled WGS sequence"/>
</dbReference>
<feature type="transmembrane region" description="Helical" evidence="1">
    <location>
        <begin position="363"/>
        <end position="389"/>
    </location>
</feature>
<feature type="transmembrane region" description="Helical" evidence="1">
    <location>
        <begin position="65"/>
        <end position="84"/>
    </location>
</feature>
<comment type="caution">
    <text evidence="2">The sequence shown here is derived from an EMBL/GenBank/DDBJ whole genome shotgun (WGS) entry which is preliminary data.</text>
</comment>
<feature type="transmembrane region" description="Helical" evidence="1">
    <location>
        <begin position="125"/>
        <end position="143"/>
    </location>
</feature>
<feature type="transmembrane region" description="Helical" evidence="1">
    <location>
        <begin position="205"/>
        <end position="231"/>
    </location>
</feature>
<dbReference type="RefSeq" id="WP_183971629.1">
    <property type="nucleotide sequence ID" value="NZ_JACIBY010000001.1"/>
</dbReference>
<keyword evidence="1" id="KW-0812">Transmembrane</keyword>
<proteinExistence type="predicted"/>